<dbReference type="GO" id="GO:0016887">
    <property type="term" value="F:ATP hydrolysis activity"/>
    <property type="evidence" value="ECO:0007669"/>
    <property type="project" value="InterPro"/>
</dbReference>
<dbReference type="GO" id="GO:0000731">
    <property type="term" value="P:DNA synthesis involved in DNA repair"/>
    <property type="evidence" value="ECO:0007669"/>
    <property type="project" value="TreeGrafter"/>
</dbReference>
<evidence type="ECO:0000256" key="3">
    <source>
        <dbReference type="ARBA" id="ARBA00020776"/>
    </source>
</evidence>
<sequence>MSDLFTKKPIPPLAHKIRPSSFEEVIGQSKATKQLANYRFPVSIILYGPPGTGKSTLAGILCRKWNLPFVEYNAVSTGVAEIKKLLERAEREGTILLFLDEIHRFSASQQDSLLKGVETGHLILIGATTENPAFRITRPLLSRCQILKIEPLSLEEQSSLLERGIQNIEYSINLNQDAKETLIRFSGGDGRKLLSNLEGLSFSFPENHTISKSDVEEYLESRVIEYDKSGESHYDVISAFIKSVRGSDPDAALYYLAVLLEGGEDPLFIMRRLIILASEDVGNASVNGLPLAVSGLHALDAIGMPEGRLILAHVTTFLASCPKSNASYKGIGAALAFVRKYGTGIKIPNRLRNAPTFLHKKEGASKDYIYPHDFGGFKEQNYFPDEFAENPPKFYFPTGNGAELKLKEYLDKIWEKTPWKKEINYLS</sequence>
<dbReference type="EMBL" id="AHMZ02000120">
    <property type="protein sequence ID" value="EMN29250.1"/>
    <property type="molecule type" value="Genomic_DNA"/>
</dbReference>
<evidence type="ECO:0000313" key="7">
    <source>
        <dbReference type="EMBL" id="EMN29250.1"/>
    </source>
</evidence>
<comment type="similarity">
    <text evidence="2">Belongs to the AAA ATPase family. RarA/MGS1/WRNIP1 subfamily.</text>
</comment>
<dbReference type="FunFam" id="3.40.50.300:FF:001776">
    <property type="entry name" value="MgsA AAA+ ATPase family protein"/>
    <property type="match status" value="1"/>
</dbReference>
<dbReference type="InterPro" id="IPR021886">
    <property type="entry name" value="MgsA_C"/>
</dbReference>
<dbReference type="SUPFAM" id="SSF52540">
    <property type="entry name" value="P-loop containing nucleoside triphosphate hydrolases"/>
    <property type="match status" value="1"/>
</dbReference>
<dbReference type="Gene3D" id="1.10.3710.10">
    <property type="entry name" value="DNA polymerase III clamp loader subunits, C-terminal domain"/>
    <property type="match status" value="1"/>
</dbReference>
<evidence type="ECO:0000256" key="5">
    <source>
        <dbReference type="ARBA" id="ARBA00022840"/>
    </source>
</evidence>
<dbReference type="InterPro" id="IPR003593">
    <property type="entry name" value="AAA+_ATPase"/>
</dbReference>
<protein>
    <recommendedName>
        <fullName evidence="3">Replication-associated recombination protein A</fullName>
    </recommendedName>
</protein>
<dbReference type="Pfam" id="PF16193">
    <property type="entry name" value="AAA_assoc_2"/>
    <property type="match status" value="1"/>
</dbReference>
<dbReference type="InterPro" id="IPR008144">
    <property type="entry name" value="Guanylate_kin-like_dom"/>
</dbReference>
<dbReference type="Gene3D" id="1.20.272.10">
    <property type="match status" value="1"/>
</dbReference>
<feature type="domain" description="Guanylate kinase-like" evidence="6">
    <location>
        <begin position="41"/>
        <end position="261"/>
    </location>
</feature>
<dbReference type="InterPro" id="IPR003959">
    <property type="entry name" value="ATPase_AAA_core"/>
</dbReference>
<dbReference type="Proteomes" id="UP000012137">
    <property type="component" value="Unassembled WGS sequence"/>
</dbReference>
<dbReference type="PROSITE" id="PS50052">
    <property type="entry name" value="GUANYLATE_KINASE_2"/>
    <property type="match status" value="1"/>
</dbReference>
<dbReference type="GO" id="GO:0006261">
    <property type="term" value="P:DNA-templated DNA replication"/>
    <property type="evidence" value="ECO:0007669"/>
    <property type="project" value="TreeGrafter"/>
</dbReference>
<dbReference type="InterPro" id="IPR008921">
    <property type="entry name" value="DNA_pol3_clamp-load_cplx_C"/>
</dbReference>
<evidence type="ECO:0000256" key="2">
    <source>
        <dbReference type="ARBA" id="ARBA00008959"/>
    </source>
</evidence>
<evidence type="ECO:0000256" key="4">
    <source>
        <dbReference type="ARBA" id="ARBA00022741"/>
    </source>
</evidence>
<dbReference type="PANTHER" id="PTHR13779:SF7">
    <property type="entry name" value="ATPASE WRNIP1"/>
    <property type="match status" value="1"/>
</dbReference>
<dbReference type="Pfam" id="PF00004">
    <property type="entry name" value="AAA"/>
    <property type="match status" value="1"/>
</dbReference>
<evidence type="ECO:0000313" key="8">
    <source>
        <dbReference type="Proteomes" id="UP000012137"/>
    </source>
</evidence>
<dbReference type="SUPFAM" id="SSF48019">
    <property type="entry name" value="post-AAA+ oligomerization domain-like"/>
    <property type="match status" value="1"/>
</dbReference>
<comment type="caution">
    <text evidence="7">The sequence shown here is derived from an EMBL/GenBank/DDBJ whole genome shotgun (WGS) entry which is preliminary data.</text>
</comment>
<dbReference type="FunFam" id="1.20.272.10:FF:000001">
    <property type="entry name" value="Putative AAA family ATPase"/>
    <property type="match status" value="1"/>
</dbReference>
<organism evidence="7 8">
    <name type="scientific">Leptospira interrogans serovar Pyrogenes str. L0374</name>
    <dbReference type="NCBI Taxonomy" id="1049928"/>
    <lineage>
        <taxon>Bacteria</taxon>
        <taxon>Pseudomonadati</taxon>
        <taxon>Spirochaetota</taxon>
        <taxon>Spirochaetia</taxon>
        <taxon>Leptospirales</taxon>
        <taxon>Leptospiraceae</taxon>
        <taxon>Leptospira</taxon>
    </lineage>
</organism>
<dbReference type="GO" id="GO:0005524">
    <property type="term" value="F:ATP binding"/>
    <property type="evidence" value="ECO:0007669"/>
    <property type="project" value="UniProtKB-KW"/>
</dbReference>
<dbReference type="GO" id="GO:0017116">
    <property type="term" value="F:single-stranded DNA helicase activity"/>
    <property type="evidence" value="ECO:0007669"/>
    <property type="project" value="TreeGrafter"/>
</dbReference>
<dbReference type="GO" id="GO:0008047">
    <property type="term" value="F:enzyme activator activity"/>
    <property type="evidence" value="ECO:0007669"/>
    <property type="project" value="TreeGrafter"/>
</dbReference>
<dbReference type="Gene3D" id="3.40.50.300">
    <property type="entry name" value="P-loop containing nucleotide triphosphate hydrolases"/>
    <property type="match status" value="1"/>
</dbReference>
<dbReference type="AlphaFoldDB" id="M6KBQ3"/>
<dbReference type="PANTHER" id="PTHR13779">
    <property type="entry name" value="WERNER HELICASE-INTERACTING PROTEIN 1 FAMILY MEMBER"/>
    <property type="match status" value="1"/>
</dbReference>
<dbReference type="InterPro" id="IPR051314">
    <property type="entry name" value="AAA_ATPase_RarA/MGS1/WRNIP1"/>
</dbReference>
<keyword evidence="4" id="KW-0547">Nucleotide-binding</keyword>
<dbReference type="GO" id="GO:0003677">
    <property type="term" value="F:DNA binding"/>
    <property type="evidence" value="ECO:0007669"/>
    <property type="project" value="InterPro"/>
</dbReference>
<reference evidence="7 8" key="1">
    <citation type="submission" date="2013-01" db="EMBL/GenBank/DDBJ databases">
        <authorList>
            <person name="Harkins D.M."/>
            <person name="Durkin A.S."/>
            <person name="Brinkac L.M."/>
            <person name="Haft D.H."/>
            <person name="Selengut J.D."/>
            <person name="Sanka R."/>
            <person name="DePew J."/>
            <person name="Purushe J."/>
            <person name="Peacock S.J."/>
            <person name="Thaipadungpanit J."/>
            <person name="Wuthiekanun V.W."/>
            <person name="Day N.P."/>
            <person name="Vinetz J.M."/>
            <person name="Sutton G.G."/>
            <person name="Nierman W.C."/>
            <person name="Fouts D.E."/>
        </authorList>
    </citation>
    <scope>NUCLEOTIDE SEQUENCE [LARGE SCALE GENOMIC DNA]</scope>
    <source>
        <strain evidence="7 8">L0374</strain>
    </source>
</reference>
<dbReference type="CDD" id="cd00009">
    <property type="entry name" value="AAA"/>
    <property type="match status" value="1"/>
</dbReference>
<dbReference type="InterPro" id="IPR027417">
    <property type="entry name" value="P-loop_NTPase"/>
</dbReference>
<proteinExistence type="inferred from homology"/>
<name>M6KBQ3_LEPIR</name>
<evidence type="ECO:0000256" key="1">
    <source>
        <dbReference type="ARBA" id="ARBA00002393"/>
    </source>
</evidence>
<dbReference type="Pfam" id="PF12002">
    <property type="entry name" value="MgsA_C"/>
    <property type="match status" value="1"/>
</dbReference>
<dbReference type="CDD" id="cd18139">
    <property type="entry name" value="HLD_clamp_RarA"/>
    <property type="match status" value="1"/>
</dbReference>
<accession>M6KBQ3</accession>
<comment type="function">
    <text evidence="1">DNA-dependent ATPase that plays important roles in cellular responses to stalled DNA replication processes.</text>
</comment>
<dbReference type="InterPro" id="IPR032423">
    <property type="entry name" value="AAA_assoc_2"/>
</dbReference>
<gene>
    <name evidence="7" type="ORF">LEP1GSC083_0873</name>
</gene>
<keyword evidence="5" id="KW-0067">ATP-binding</keyword>
<dbReference type="SMART" id="SM00382">
    <property type="entry name" value="AAA"/>
    <property type="match status" value="1"/>
</dbReference>
<evidence type="ECO:0000259" key="6">
    <source>
        <dbReference type="PROSITE" id="PS50052"/>
    </source>
</evidence>